<dbReference type="STRING" id="1073574.GOARA_068_00540"/>
<feature type="transmembrane region" description="Helical" evidence="1">
    <location>
        <begin position="209"/>
        <end position="236"/>
    </location>
</feature>
<gene>
    <name evidence="2" type="ORF">GOARA_068_00540</name>
</gene>
<evidence type="ECO:0000313" key="2">
    <source>
        <dbReference type="EMBL" id="GAB11395.1"/>
    </source>
</evidence>
<reference evidence="2 3" key="1">
    <citation type="submission" date="2011-11" db="EMBL/GenBank/DDBJ databases">
        <title>Whole genome shotgun sequence of Gordonia araii NBRC 100433.</title>
        <authorList>
            <person name="Yoshida Y."/>
            <person name="Hosoyama A."/>
            <person name="Tsuchikane K."/>
            <person name="Katsumata H."/>
            <person name="Yamazaki S."/>
            <person name="Fujita N."/>
        </authorList>
    </citation>
    <scope>NUCLEOTIDE SEQUENCE [LARGE SCALE GENOMIC DNA]</scope>
    <source>
        <strain evidence="2 3">NBRC 100433</strain>
    </source>
</reference>
<proteinExistence type="predicted"/>
<evidence type="ECO:0000313" key="3">
    <source>
        <dbReference type="Proteomes" id="UP000035088"/>
    </source>
</evidence>
<protein>
    <recommendedName>
        <fullName evidence="4">Stage II sporulation protein M</fullName>
    </recommendedName>
</protein>
<feature type="transmembrane region" description="Helical" evidence="1">
    <location>
        <begin position="257"/>
        <end position="279"/>
    </location>
</feature>
<keyword evidence="1" id="KW-1133">Transmembrane helix</keyword>
<dbReference type="PANTHER" id="PTHR35337">
    <property type="entry name" value="SLR1478 PROTEIN"/>
    <property type="match status" value="1"/>
</dbReference>
<dbReference type="AlphaFoldDB" id="G7H6C0"/>
<dbReference type="EMBL" id="BAEE01000068">
    <property type="protein sequence ID" value="GAB11395.1"/>
    <property type="molecule type" value="Genomic_DNA"/>
</dbReference>
<dbReference type="PANTHER" id="PTHR35337:SF1">
    <property type="entry name" value="SLR1478 PROTEIN"/>
    <property type="match status" value="1"/>
</dbReference>
<dbReference type="InterPro" id="IPR002798">
    <property type="entry name" value="SpoIIM-like"/>
</dbReference>
<keyword evidence="1" id="KW-0812">Transmembrane</keyword>
<comment type="caution">
    <text evidence="2">The sequence shown here is derived from an EMBL/GenBank/DDBJ whole genome shotgun (WGS) entry which is preliminary data.</text>
</comment>
<feature type="transmembrane region" description="Helical" evidence="1">
    <location>
        <begin position="168"/>
        <end position="187"/>
    </location>
</feature>
<organism evidence="2 3">
    <name type="scientific">Gordonia araii NBRC 100433</name>
    <dbReference type="NCBI Taxonomy" id="1073574"/>
    <lineage>
        <taxon>Bacteria</taxon>
        <taxon>Bacillati</taxon>
        <taxon>Actinomycetota</taxon>
        <taxon>Actinomycetes</taxon>
        <taxon>Mycobacteriales</taxon>
        <taxon>Gordoniaceae</taxon>
        <taxon>Gordonia</taxon>
    </lineage>
</organism>
<name>G7H6C0_9ACTN</name>
<dbReference type="Pfam" id="PF01944">
    <property type="entry name" value="SpoIIM"/>
    <property type="match status" value="1"/>
</dbReference>
<accession>G7H6C0</accession>
<sequence length="333" mass="37288">MGVDLDAYLDAHRAEWNRLDDLVRTRYLNGAESDELLDLYQRAATHLSVIRSTSPDAETVEYLSMLVARARFRATGSRPFSWSIVTDYLTRTLPAGLYRLRWWWLPIMIGSVFAMAVIVAWCLNHPDTMAWLLNKYGQKYIDSSFANYYSDHEAQYFAFQVWVHNFRLALLAIAFGVFLVPVLYVLYENVVSLGQVAALMIGNDRGDVFFGLILPHGMLEMTCLFVSSGIGLKLFWTWVSPGHRTRSRALAEEGRTAISIGIGLIGLLLICGIIEAVVTPSPLPTFVRVGIGLAAWLGFLAYVFILGRKAYRDGATGDLERESDRGYEAPVAA</sequence>
<evidence type="ECO:0000256" key="1">
    <source>
        <dbReference type="SAM" id="Phobius"/>
    </source>
</evidence>
<keyword evidence="3" id="KW-1185">Reference proteome</keyword>
<keyword evidence="1" id="KW-0472">Membrane</keyword>
<feature type="transmembrane region" description="Helical" evidence="1">
    <location>
        <begin position="102"/>
        <end position="123"/>
    </location>
</feature>
<feature type="transmembrane region" description="Helical" evidence="1">
    <location>
        <begin position="285"/>
        <end position="305"/>
    </location>
</feature>
<dbReference type="Proteomes" id="UP000035088">
    <property type="component" value="Unassembled WGS sequence"/>
</dbReference>
<evidence type="ECO:0008006" key="4">
    <source>
        <dbReference type="Google" id="ProtNLM"/>
    </source>
</evidence>